<dbReference type="Proteomes" id="UP000836788">
    <property type="component" value="Chromosome 17"/>
</dbReference>
<dbReference type="EMBL" id="OU594958">
    <property type="protein sequence ID" value="CAG9282492.1"/>
    <property type="molecule type" value="Genomic_DNA"/>
</dbReference>
<protein>
    <submittedName>
        <fullName evidence="1">Uncharacterized protein</fullName>
    </submittedName>
</protein>
<organism evidence="1">
    <name type="scientific">Phaeodactylum tricornutum</name>
    <name type="common">Diatom</name>
    <dbReference type="NCBI Taxonomy" id="2850"/>
    <lineage>
        <taxon>Eukaryota</taxon>
        <taxon>Sar</taxon>
        <taxon>Stramenopiles</taxon>
        <taxon>Ochrophyta</taxon>
        <taxon>Bacillariophyta</taxon>
        <taxon>Bacillariophyceae</taxon>
        <taxon>Bacillariophycidae</taxon>
        <taxon>Naviculales</taxon>
        <taxon>Phaeodactylaceae</taxon>
        <taxon>Phaeodactylum</taxon>
    </lineage>
</organism>
<reference evidence="1" key="1">
    <citation type="submission" date="2022-02" db="EMBL/GenBank/DDBJ databases">
        <authorList>
            <person name="Giguere J D."/>
        </authorList>
    </citation>
    <scope>NUCLEOTIDE SEQUENCE</scope>
    <source>
        <strain evidence="1">CCAP 1055/1</strain>
    </source>
</reference>
<evidence type="ECO:0000313" key="1">
    <source>
        <dbReference type="EMBL" id="CAG9282492.1"/>
    </source>
</evidence>
<proteinExistence type="predicted"/>
<accession>A0A8J9S823</accession>
<gene>
    <name evidence="1" type="ORF">PTTT1_LOCUS19806</name>
</gene>
<dbReference type="AlphaFoldDB" id="A0A8J9S823"/>
<sequence>MNLDSIEKDCQDRTRHLGLVPHRMFNSSRTVNTNSTASSSLVSACDLSQSTAEHLSHVGERAVDRDLIEEQLAIMRQIEEEHQEIVATNSKFPPENSDRPYNLYGAYQEVAHTLAEDGNGVAPRLPRDQDAVQIQGFNYNVIQRKQLVQSNQANRMLATVPDSSVSDRNERIQTRVMHPMSSINETLICKGMEQRNDLLQDLASTLSNGQKLRVKGIHQTYKDISTGKAVLVKCPCCFTFLQVGNTSINIYCTICEHVSPMELARQADSSGSTQVPSHEALSDIDSQIAGIMQIQELDVADACSMAKHADKTNLSSA</sequence>
<name>A0A8J9S823_PHATR</name>